<dbReference type="AlphaFoldDB" id="A0AAU7QXJ8"/>
<keyword evidence="2" id="KW-0472">Membrane</keyword>
<feature type="compositionally biased region" description="Pro residues" evidence="1">
    <location>
        <begin position="1"/>
        <end position="10"/>
    </location>
</feature>
<feature type="region of interest" description="Disordered" evidence="1">
    <location>
        <begin position="90"/>
        <end position="145"/>
    </location>
</feature>
<keyword evidence="2" id="KW-0812">Transmembrane</keyword>
<evidence type="ECO:0000313" key="3">
    <source>
        <dbReference type="EMBL" id="XBT80764.1"/>
    </source>
</evidence>
<evidence type="ECO:0000256" key="2">
    <source>
        <dbReference type="SAM" id="Phobius"/>
    </source>
</evidence>
<protein>
    <submittedName>
        <fullName evidence="3">Uncharacterized protein</fullName>
    </submittedName>
</protein>
<gene>
    <name evidence="3" type="ORF">ABIH81_24385</name>
</gene>
<dbReference type="RefSeq" id="WP_349877210.1">
    <property type="nucleotide sequence ID" value="NZ_CP157974.1"/>
</dbReference>
<feature type="compositionally biased region" description="Low complexity" evidence="1">
    <location>
        <begin position="93"/>
        <end position="132"/>
    </location>
</feature>
<feature type="region of interest" description="Disordered" evidence="1">
    <location>
        <begin position="1"/>
        <end position="51"/>
    </location>
</feature>
<organism evidence="3">
    <name type="scientific">Micromonospora sp. HUAS YX12</name>
    <dbReference type="NCBI Taxonomy" id="3156396"/>
    <lineage>
        <taxon>Bacteria</taxon>
        <taxon>Bacillati</taxon>
        <taxon>Actinomycetota</taxon>
        <taxon>Actinomycetes</taxon>
        <taxon>Micromonosporales</taxon>
        <taxon>Micromonosporaceae</taxon>
        <taxon>Micromonospora</taxon>
    </lineage>
</organism>
<sequence length="309" mass="31219">MTDPTSPMPPDQSTSQAGVPPQAAPFPPGAAVPPPAAQFQDGTLAGPPVPTAPGRRSNARAWIVGCIALVVVLCCGGTLIGVFNGADNPDPKSAAASASPSSAAPTTASPTTAAPTTAAPTSAAPATTEPAPTTAPPTPKPKVIKGRGDDVVRIRELSELSVVRFTCKCTSNTVLKSDGDGLLVNEIGSYSGKHWINLEDDSLTTQFEIEASGSWTLTIGTIDQLATKAPTGKAVGKGDDVVVLGGDAAAAKITHRRGDSNFVVYAYSLETGEGGLLINEIGAYSGVRPLSAPALVQITADGSWTITPA</sequence>
<reference evidence="3" key="1">
    <citation type="submission" date="2024-06" db="EMBL/GenBank/DDBJ databases">
        <title>Micromonospora sp. strain HUAS YX12 genome sequences.</title>
        <authorList>
            <person name="Mo P."/>
        </authorList>
    </citation>
    <scope>NUCLEOTIDE SEQUENCE</scope>
    <source>
        <strain evidence="3">HUAS YX12</strain>
    </source>
</reference>
<evidence type="ECO:0000256" key="1">
    <source>
        <dbReference type="SAM" id="MobiDB-lite"/>
    </source>
</evidence>
<keyword evidence="2" id="KW-1133">Transmembrane helix</keyword>
<feature type="transmembrane region" description="Helical" evidence="2">
    <location>
        <begin position="61"/>
        <end position="83"/>
    </location>
</feature>
<accession>A0AAU7QXJ8</accession>
<dbReference type="EMBL" id="CP157974">
    <property type="protein sequence ID" value="XBT80764.1"/>
    <property type="molecule type" value="Genomic_DNA"/>
</dbReference>
<name>A0AAU7QXJ8_9ACTN</name>
<proteinExistence type="predicted"/>
<feature type="compositionally biased region" description="Pro residues" evidence="1">
    <location>
        <begin position="22"/>
        <end position="36"/>
    </location>
</feature>